<protein>
    <recommendedName>
        <fullName evidence="4">Protein HGH1 homolog</fullName>
    </recommendedName>
</protein>
<evidence type="ECO:0008006" key="4">
    <source>
        <dbReference type="Google" id="ProtNLM"/>
    </source>
</evidence>
<dbReference type="Proteomes" id="UP001189429">
    <property type="component" value="Unassembled WGS sequence"/>
</dbReference>
<name>A0ABN9UZW3_9DINO</name>
<accession>A0ABN9UZW3</accession>
<proteinExistence type="predicted"/>
<gene>
    <name evidence="2" type="ORF">PCOR1329_LOCUS53299</name>
</gene>
<dbReference type="InterPro" id="IPR016024">
    <property type="entry name" value="ARM-type_fold"/>
</dbReference>
<dbReference type="InterPro" id="IPR011989">
    <property type="entry name" value="ARM-like"/>
</dbReference>
<keyword evidence="3" id="KW-1185">Reference proteome</keyword>
<feature type="region of interest" description="Disordered" evidence="1">
    <location>
        <begin position="135"/>
        <end position="163"/>
    </location>
</feature>
<evidence type="ECO:0000313" key="3">
    <source>
        <dbReference type="Proteomes" id="UP001189429"/>
    </source>
</evidence>
<dbReference type="EMBL" id="CAUYUJ010016496">
    <property type="protein sequence ID" value="CAK0865892.1"/>
    <property type="molecule type" value="Genomic_DNA"/>
</dbReference>
<evidence type="ECO:0000313" key="2">
    <source>
        <dbReference type="EMBL" id="CAK0865892.1"/>
    </source>
</evidence>
<sequence length="195" mass="22055">MQMQELEMIDEIFQLMQHYRHLRPVQKSGLSIIEMLITDDPEWRDEVARKGGVGLICELARTWEGSPKMLGQVMTCMAYLAAEDYLEVMLCQHGALEYSASTMRAYPTNADLMTKTSLALLNLTVCEPHVEELIDKEEGRNGHPHRLAGHGRASEGRQPPHHALRRARQLLRHDRGSRVVGARRGLRAHRVGDAG</sequence>
<evidence type="ECO:0000256" key="1">
    <source>
        <dbReference type="SAM" id="MobiDB-lite"/>
    </source>
</evidence>
<reference evidence="2" key="1">
    <citation type="submission" date="2023-10" db="EMBL/GenBank/DDBJ databases">
        <authorList>
            <person name="Chen Y."/>
            <person name="Shah S."/>
            <person name="Dougan E. K."/>
            <person name="Thang M."/>
            <person name="Chan C."/>
        </authorList>
    </citation>
    <scope>NUCLEOTIDE SEQUENCE [LARGE SCALE GENOMIC DNA]</scope>
</reference>
<organism evidence="2 3">
    <name type="scientific">Prorocentrum cordatum</name>
    <dbReference type="NCBI Taxonomy" id="2364126"/>
    <lineage>
        <taxon>Eukaryota</taxon>
        <taxon>Sar</taxon>
        <taxon>Alveolata</taxon>
        <taxon>Dinophyceae</taxon>
        <taxon>Prorocentrales</taxon>
        <taxon>Prorocentraceae</taxon>
        <taxon>Prorocentrum</taxon>
    </lineage>
</organism>
<dbReference type="Gene3D" id="1.25.10.10">
    <property type="entry name" value="Leucine-rich Repeat Variant"/>
    <property type="match status" value="1"/>
</dbReference>
<comment type="caution">
    <text evidence="2">The sequence shown here is derived from an EMBL/GenBank/DDBJ whole genome shotgun (WGS) entry which is preliminary data.</text>
</comment>
<dbReference type="SUPFAM" id="SSF48371">
    <property type="entry name" value="ARM repeat"/>
    <property type="match status" value="1"/>
</dbReference>